<reference evidence="1" key="1">
    <citation type="submission" date="2022-07" db="EMBL/GenBank/DDBJ databases">
        <title>Phylogenomic reconstructions and comparative analyses of Kickxellomycotina fungi.</title>
        <authorList>
            <person name="Reynolds N.K."/>
            <person name="Stajich J.E."/>
            <person name="Barry K."/>
            <person name="Grigoriev I.V."/>
            <person name="Crous P."/>
            <person name="Smith M.E."/>
        </authorList>
    </citation>
    <scope>NUCLEOTIDE SEQUENCE</scope>
    <source>
        <strain evidence="1">NRRL 3115</strain>
    </source>
</reference>
<name>A0A9W8G5A6_9FUNG</name>
<gene>
    <name evidence="1" type="ORF">GGI25_004347</name>
</gene>
<comment type="caution">
    <text evidence="1">The sequence shown here is derived from an EMBL/GenBank/DDBJ whole genome shotgun (WGS) entry which is preliminary data.</text>
</comment>
<evidence type="ECO:0000313" key="2">
    <source>
        <dbReference type="Proteomes" id="UP001151518"/>
    </source>
</evidence>
<dbReference type="EMBL" id="JANBTW010000057">
    <property type="protein sequence ID" value="KAJ2674407.1"/>
    <property type="molecule type" value="Genomic_DNA"/>
</dbReference>
<organism evidence="1 2">
    <name type="scientific">Coemansia spiralis</name>
    <dbReference type="NCBI Taxonomy" id="417178"/>
    <lineage>
        <taxon>Eukaryota</taxon>
        <taxon>Fungi</taxon>
        <taxon>Fungi incertae sedis</taxon>
        <taxon>Zoopagomycota</taxon>
        <taxon>Kickxellomycotina</taxon>
        <taxon>Kickxellomycetes</taxon>
        <taxon>Kickxellales</taxon>
        <taxon>Kickxellaceae</taxon>
        <taxon>Coemansia</taxon>
    </lineage>
</organism>
<dbReference type="Proteomes" id="UP001151518">
    <property type="component" value="Unassembled WGS sequence"/>
</dbReference>
<evidence type="ECO:0000313" key="1">
    <source>
        <dbReference type="EMBL" id="KAJ2674407.1"/>
    </source>
</evidence>
<sequence length="114" mass="12697">MKNLVHRKENCCQAIGGNSVCCQTTRGSSACCRDTPKLESQNLELYEYSQDSDSSYEPVEPDDPFAEVVKPAVFVDPFVELVDPFAKQVPHADAISENLLRVLKYFAKQAKIAL</sequence>
<accession>A0A9W8G5A6</accession>
<proteinExistence type="predicted"/>
<protein>
    <submittedName>
        <fullName evidence="1">Uncharacterized protein</fullName>
    </submittedName>
</protein>
<dbReference type="AlphaFoldDB" id="A0A9W8G5A6"/>